<keyword evidence="1" id="KW-0812">Transmembrane</keyword>
<accession>A0A2G0QEN9</accession>
<evidence type="ECO:0000313" key="2">
    <source>
        <dbReference type="EMBL" id="AOM41730.1"/>
    </source>
</evidence>
<organism evidence="3 5">
    <name type="scientific">Xenorhabdus hominickii</name>
    <dbReference type="NCBI Taxonomy" id="351679"/>
    <lineage>
        <taxon>Bacteria</taxon>
        <taxon>Pseudomonadati</taxon>
        <taxon>Pseudomonadota</taxon>
        <taxon>Gammaproteobacteria</taxon>
        <taxon>Enterobacterales</taxon>
        <taxon>Morganellaceae</taxon>
        <taxon>Xenorhabdus</taxon>
    </lineage>
</organism>
<protein>
    <recommendedName>
        <fullName evidence="6">Wzy</fullName>
    </recommendedName>
</protein>
<dbReference type="AlphaFoldDB" id="A0A2G0QEN9"/>
<reference evidence="3 5" key="2">
    <citation type="journal article" date="2017" name="Nat. Microbiol.">
        <title>Natural product diversity associated with the nematode symbionts Photorhabdus and Xenorhabdus.</title>
        <authorList>
            <person name="Tobias N.J."/>
            <person name="Wolff H."/>
            <person name="Djahanschiri B."/>
            <person name="Grundmann F."/>
            <person name="Kronenwerth M."/>
            <person name="Shi Y.M."/>
            <person name="Simonyi S."/>
            <person name="Grun P."/>
            <person name="Shapiro-Ilan D."/>
            <person name="Pidot S.J."/>
            <person name="Stinear T.P."/>
            <person name="Ebersberger I."/>
            <person name="Bode H.B."/>
        </authorList>
    </citation>
    <scope>NUCLEOTIDE SEQUENCE [LARGE SCALE GENOMIC DNA]</scope>
    <source>
        <strain evidence="3 5">DSM 17903</strain>
    </source>
</reference>
<feature type="transmembrane region" description="Helical" evidence="1">
    <location>
        <begin position="7"/>
        <end position="24"/>
    </location>
</feature>
<dbReference type="EMBL" id="CP016176">
    <property type="protein sequence ID" value="AOM41730.1"/>
    <property type="molecule type" value="Genomic_DNA"/>
</dbReference>
<dbReference type="RefSeq" id="WP_069317389.1">
    <property type="nucleotide sequence ID" value="NZ_CAWNQJ010000001.1"/>
</dbReference>
<dbReference type="Proteomes" id="UP000225433">
    <property type="component" value="Unassembled WGS sequence"/>
</dbReference>
<dbReference type="OrthoDB" id="10009589at2"/>
<feature type="transmembrane region" description="Helical" evidence="1">
    <location>
        <begin position="210"/>
        <end position="228"/>
    </location>
</feature>
<feature type="transmembrane region" description="Helical" evidence="1">
    <location>
        <begin position="240"/>
        <end position="268"/>
    </location>
</feature>
<evidence type="ECO:0008006" key="6">
    <source>
        <dbReference type="Google" id="ProtNLM"/>
    </source>
</evidence>
<evidence type="ECO:0000313" key="5">
    <source>
        <dbReference type="Proteomes" id="UP000225433"/>
    </source>
</evidence>
<keyword evidence="1" id="KW-1133">Transmembrane helix</keyword>
<evidence type="ECO:0000313" key="4">
    <source>
        <dbReference type="Proteomes" id="UP000094600"/>
    </source>
</evidence>
<keyword evidence="1" id="KW-0472">Membrane</keyword>
<feature type="transmembrane region" description="Helical" evidence="1">
    <location>
        <begin position="106"/>
        <end position="124"/>
    </location>
</feature>
<feature type="transmembrane region" description="Helical" evidence="1">
    <location>
        <begin position="280"/>
        <end position="302"/>
    </location>
</feature>
<dbReference type="InterPro" id="IPR049458">
    <property type="entry name" value="EpsG-like"/>
</dbReference>
<dbReference type="Pfam" id="PF14897">
    <property type="entry name" value="EpsG"/>
    <property type="match status" value="1"/>
</dbReference>
<feature type="transmembrane region" description="Helical" evidence="1">
    <location>
        <begin position="65"/>
        <end position="85"/>
    </location>
</feature>
<dbReference type="KEGG" id="xho:A9255_14885"/>
<feature type="transmembrane region" description="Helical" evidence="1">
    <location>
        <begin position="130"/>
        <end position="151"/>
    </location>
</feature>
<evidence type="ECO:0000256" key="1">
    <source>
        <dbReference type="SAM" id="Phobius"/>
    </source>
</evidence>
<sequence>MKFFPLIIRIVLLSPLIYFFYFPFEYNFDYINYYPNYTNSLFTYDFLYEWTSYFFKQYLNASFETFWLCLMIFQIILLSILYNKIKLILLAYPGIITMSQFFYGTQVRYSIAILISIIIFLRLKESKKKIILFTLPSLFHYGSLISILILLIAKKIKNQWIIIKTPKSMAFLFLSLIISQVLLYNLETIASYTRFYYYIGSSNYFSSKSLSSIIYITISLILIMYLYSHDTKCRTIEIKSGIFLLLFCILMNSIAVLSGRVFLVYFLFEPIIIYQCLKFSKFRILSILLFFIYTTKVFFYLINNQYHFYSII</sequence>
<proteinExistence type="predicted"/>
<dbReference type="EMBL" id="NJAI01000001">
    <property type="protein sequence ID" value="PHM57687.1"/>
    <property type="molecule type" value="Genomic_DNA"/>
</dbReference>
<name>A0A2G0QEN9_XENHO</name>
<keyword evidence="4" id="KW-1185">Reference proteome</keyword>
<reference evidence="2 4" key="1">
    <citation type="submission" date="2016-06" db="EMBL/GenBank/DDBJ databases">
        <title>Bacterial characters and pathogenicity of Xenorhabdus hominickii from an entomopathogenic nematode, Steinernema monticolum.</title>
        <authorList>
            <person name="Park Y."/>
            <person name="Kim Y."/>
        </authorList>
    </citation>
    <scope>NUCLEOTIDE SEQUENCE [LARGE SCALE GENOMIC DNA]</scope>
    <source>
        <strain evidence="2 4">ANU1</strain>
    </source>
</reference>
<feature type="transmembrane region" description="Helical" evidence="1">
    <location>
        <begin position="171"/>
        <end position="190"/>
    </location>
</feature>
<gene>
    <name evidence="2" type="ORF">A9255_14885</name>
    <name evidence="3" type="ORF">Xhom_00685</name>
</gene>
<dbReference type="Proteomes" id="UP000094600">
    <property type="component" value="Chromosome"/>
</dbReference>
<dbReference type="STRING" id="351679.A9255_14885"/>
<evidence type="ECO:0000313" key="3">
    <source>
        <dbReference type="EMBL" id="PHM57687.1"/>
    </source>
</evidence>